<dbReference type="SUPFAM" id="SSF52172">
    <property type="entry name" value="CheY-like"/>
    <property type="match status" value="1"/>
</dbReference>
<feature type="domain" description="PAS" evidence="6">
    <location>
        <begin position="204"/>
        <end position="239"/>
    </location>
</feature>
<evidence type="ECO:0000313" key="8">
    <source>
        <dbReference type="Proteomes" id="UP000187209"/>
    </source>
</evidence>
<dbReference type="SUPFAM" id="SSF55874">
    <property type="entry name" value="ATPase domain of HSP90 chaperone/DNA topoisomerase II/histidine kinase"/>
    <property type="match status" value="1"/>
</dbReference>
<keyword evidence="3" id="KW-1133">Transmembrane helix</keyword>
<dbReference type="CDD" id="cd00082">
    <property type="entry name" value="HisKA"/>
    <property type="match status" value="1"/>
</dbReference>
<dbReference type="PRINTS" id="PR00344">
    <property type="entry name" value="BCTRLSENSOR"/>
</dbReference>
<dbReference type="PROSITE" id="PS50112">
    <property type="entry name" value="PAS"/>
    <property type="match status" value="1"/>
</dbReference>
<dbReference type="SUPFAM" id="SSF47384">
    <property type="entry name" value="Homodimeric domain of signal transducing histidine kinase"/>
    <property type="match status" value="1"/>
</dbReference>
<feature type="transmembrane region" description="Helical" evidence="3">
    <location>
        <begin position="166"/>
        <end position="186"/>
    </location>
</feature>
<dbReference type="Proteomes" id="UP000187209">
    <property type="component" value="Unassembled WGS sequence"/>
</dbReference>
<dbReference type="EMBL" id="MPUH01000026">
    <property type="protein sequence ID" value="OMJ94448.1"/>
    <property type="molecule type" value="Genomic_DNA"/>
</dbReference>
<dbReference type="InterPro" id="IPR003594">
    <property type="entry name" value="HATPase_dom"/>
</dbReference>
<evidence type="ECO:0000259" key="4">
    <source>
        <dbReference type="PROSITE" id="PS50109"/>
    </source>
</evidence>
<dbReference type="PROSITE" id="PS50109">
    <property type="entry name" value="HIS_KIN"/>
    <property type="match status" value="1"/>
</dbReference>
<evidence type="ECO:0008006" key="9">
    <source>
        <dbReference type="Google" id="ProtNLM"/>
    </source>
</evidence>
<dbReference type="InterPro" id="IPR036890">
    <property type="entry name" value="HATPase_C_sf"/>
</dbReference>
<dbReference type="InterPro" id="IPR004358">
    <property type="entry name" value="Sig_transdc_His_kin-like_C"/>
</dbReference>
<dbReference type="InterPro" id="IPR005467">
    <property type="entry name" value="His_kinase_dom"/>
</dbReference>
<dbReference type="OrthoDB" id="60033at2759"/>
<dbReference type="Gene3D" id="1.10.287.130">
    <property type="match status" value="1"/>
</dbReference>
<reference evidence="7 8" key="1">
    <citation type="submission" date="2016-11" db="EMBL/GenBank/DDBJ databases">
        <title>The macronuclear genome of Stentor coeruleus: a giant cell with tiny introns.</title>
        <authorList>
            <person name="Slabodnick M."/>
            <person name="Ruby J.G."/>
            <person name="Reiff S.B."/>
            <person name="Swart E.C."/>
            <person name="Gosai S."/>
            <person name="Prabakaran S."/>
            <person name="Witkowska E."/>
            <person name="Larue G.E."/>
            <person name="Fisher S."/>
            <person name="Freeman R.M."/>
            <person name="Gunawardena J."/>
            <person name="Chu W."/>
            <person name="Stover N.A."/>
            <person name="Gregory B.D."/>
            <person name="Nowacki M."/>
            <person name="Derisi J."/>
            <person name="Roy S.W."/>
            <person name="Marshall W.F."/>
            <person name="Sood P."/>
        </authorList>
    </citation>
    <scope>NUCLEOTIDE SEQUENCE [LARGE SCALE GENOMIC DNA]</scope>
    <source>
        <strain evidence="7">WM001</strain>
    </source>
</reference>
<dbReference type="CDD" id="cd17546">
    <property type="entry name" value="REC_hyHK_CKI1_RcsC-like"/>
    <property type="match status" value="1"/>
</dbReference>
<feature type="transmembrane region" description="Helical" evidence="3">
    <location>
        <begin position="61"/>
        <end position="82"/>
    </location>
</feature>
<dbReference type="GO" id="GO:0000155">
    <property type="term" value="F:phosphorelay sensor kinase activity"/>
    <property type="evidence" value="ECO:0007669"/>
    <property type="project" value="InterPro"/>
</dbReference>
<evidence type="ECO:0000256" key="1">
    <source>
        <dbReference type="ARBA" id="ARBA00022553"/>
    </source>
</evidence>
<dbReference type="SMART" id="SM00388">
    <property type="entry name" value="HisKA"/>
    <property type="match status" value="1"/>
</dbReference>
<dbReference type="PANTHER" id="PTHR43719:SF28">
    <property type="entry name" value="PEROXIDE STRESS-ACTIVATED HISTIDINE KINASE MAK1-RELATED"/>
    <property type="match status" value="1"/>
</dbReference>
<dbReference type="PANTHER" id="PTHR43719">
    <property type="entry name" value="TWO-COMPONENT HISTIDINE KINASE"/>
    <property type="match status" value="1"/>
</dbReference>
<feature type="modified residue" description="4-aspartylphosphate" evidence="2">
    <location>
        <position position="634"/>
    </location>
</feature>
<protein>
    <recommendedName>
        <fullName evidence="9">Histidine kinase</fullName>
    </recommendedName>
</protein>
<sequence>MDNSWLKSIFPNKPSEADTILKKIKLQTAYKRLYIGVWIGMLTPFAHLIADIISSGFFSNYLLKCVFLTVFCFNYHYSYVIAPKSQQNAIISCLLTEVANSALVYVAMVIYPGLSILYSQVSCLIFVFYQSFLYPNFWASFFLAVKQTLMWVGFGFYYSKIASNELAVAFICTVLLIVLYSVNTYYEYLKDLHLCKSKIKVQRTHKNILSIVEAISDNVIVINKQGKLIFANNSAKSLLKDKQAEDYFSQTKYYRRYHDSKDDNICITTDIKNLFKHSLDYEILFGIIEKQKELTEWKGKLIEWNNQLSIILCGRNVSHLVKMEKESHENQYKSALLRTVSHELRTPASAVISIAQLIQSTESHTTENIERLEIIKDSCNYQLCLINDLLDYAQILSGTLKVSKVFFNIGALLKECAKIIKVQIQEKLVTLKVIEKNLPEKIYSDPHRLKQIILNLLSNARKFTAKGEIVIKGCYFKDELKISCKDTGIGISPERLCKLFIPFNKIENTLNPQGVGLGLVISNMLVKELGGNGLKVKSQDGKGSSFGFYIPTEDFTSNMTIEIAEENANIYVPSIYTKTILMKYEILIVDDTYFNIVVLGEYIKNEGLTFSYALNGQDAIDKVKGNRFSCILMDCEMPIMDGFETTRKIRDMGKMKEILIVPPIIAFTAHPCEIIRSKCLQAGMDDIIQKPCPIQTLTTTLKYWIFKSQGNC</sequence>
<dbReference type="AlphaFoldDB" id="A0A1R2CZL2"/>
<feature type="transmembrane region" description="Helical" evidence="3">
    <location>
        <begin position="137"/>
        <end position="159"/>
    </location>
</feature>
<feature type="domain" description="Response regulatory" evidence="5">
    <location>
        <begin position="585"/>
        <end position="705"/>
    </location>
</feature>
<keyword evidence="8" id="KW-1185">Reference proteome</keyword>
<dbReference type="Gene3D" id="3.40.50.2300">
    <property type="match status" value="1"/>
</dbReference>
<dbReference type="Pfam" id="PF02518">
    <property type="entry name" value="HATPase_c"/>
    <property type="match status" value="1"/>
</dbReference>
<feature type="domain" description="Histidine kinase" evidence="4">
    <location>
        <begin position="339"/>
        <end position="554"/>
    </location>
</feature>
<name>A0A1R2CZL2_9CILI</name>
<keyword evidence="3" id="KW-0812">Transmembrane</keyword>
<dbReference type="InterPro" id="IPR011006">
    <property type="entry name" value="CheY-like_superfamily"/>
</dbReference>
<dbReference type="SMART" id="SM00448">
    <property type="entry name" value="REC"/>
    <property type="match status" value="1"/>
</dbReference>
<gene>
    <name evidence="7" type="ORF">SteCoe_2348</name>
</gene>
<dbReference type="SMART" id="SM00387">
    <property type="entry name" value="HATPase_c"/>
    <property type="match status" value="1"/>
</dbReference>
<dbReference type="Gene3D" id="3.30.565.10">
    <property type="entry name" value="Histidine kinase-like ATPase, C-terminal domain"/>
    <property type="match status" value="1"/>
</dbReference>
<evidence type="ECO:0000256" key="3">
    <source>
        <dbReference type="SAM" id="Phobius"/>
    </source>
</evidence>
<dbReference type="InterPro" id="IPR003661">
    <property type="entry name" value="HisK_dim/P_dom"/>
</dbReference>
<dbReference type="InterPro" id="IPR050956">
    <property type="entry name" value="2C_system_His_kinase"/>
</dbReference>
<dbReference type="InterPro" id="IPR000014">
    <property type="entry name" value="PAS"/>
</dbReference>
<dbReference type="Pfam" id="PF00072">
    <property type="entry name" value="Response_reg"/>
    <property type="match status" value="1"/>
</dbReference>
<evidence type="ECO:0000259" key="6">
    <source>
        <dbReference type="PROSITE" id="PS50112"/>
    </source>
</evidence>
<accession>A0A1R2CZL2</accession>
<keyword evidence="3" id="KW-0472">Membrane</keyword>
<keyword evidence="1 2" id="KW-0597">Phosphoprotein</keyword>
<feature type="transmembrane region" description="Helical" evidence="3">
    <location>
        <begin position="33"/>
        <end position="55"/>
    </location>
</feature>
<dbReference type="PROSITE" id="PS50110">
    <property type="entry name" value="RESPONSE_REGULATORY"/>
    <property type="match status" value="1"/>
</dbReference>
<organism evidence="7 8">
    <name type="scientific">Stentor coeruleus</name>
    <dbReference type="NCBI Taxonomy" id="5963"/>
    <lineage>
        <taxon>Eukaryota</taxon>
        <taxon>Sar</taxon>
        <taxon>Alveolata</taxon>
        <taxon>Ciliophora</taxon>
        <taxon>Postciliodesmatophora</taxon>
        <taxon>Heterotrichea</taxon>
        <taxon>Heterotrichida</taxon>
        <taxon>Stentoridae</taxon>
        <taxon>Stentor</taxon>
    </lineage>
</organism>
<evidence type="ECO:0000256" key="2">
    <source>
        <dbReference type="PROSITE-ProRule" id="PRU00169"/>
    </source>
</evidence>
<evidence type="ECO:0000259" key="5">
    <source>
        <dbReference type="PROSITE" id="PS50110"/>
    </source>
</evidence>
<comment type="caution">
    <text evidence="7">The sequence shown here is derived from an EMBL/GenBank/DDBJ whole genome shotgun (WGS) entry which is preliminary data.</text>
</comment>
<dbReference type="InterPro" id="IPR036097">
    <property type="entry name" value="HisK_dim/P_sf"/>
</dbReference>
<dbReference type="Pfam" id="PF00512">
    <property type="entry name" value="HisKA"/>
    <property type="match status" value="1"/>
</dbReference>
<dbReference type="InterPro" id="IPR001789">
    <property type="entry name" value="Sig_transdc_resp-reg_receiver"/>
</dbReference>
<proteinExistence type="predicted"/>
<evidence type="ECO:0000313" key="7">
    <source>
        <dbReference type="EMBL" id="OMJ94448.1"/>
    </source>
</evidence>